<dbReference type="InterPro" id="IPR006183">
    <property type="entry name" value="Pgluconate_DH"/>
</dbReference>
<dbReference type="InterPro" id="IPR008927">
    <property type="entry name" value="6-PGluconate_DH-like_C_sf"/>
</dbReference>
<dbReference type="Gene3D" id="3.40.50.720">
    <property type="entry name" value="NAD(P)-binding Rossmann-like Domain"/>
    <property type="match status" value="1"/>
</dbReference>
<feature type="binding site" description="in other chain" evidence="7">
    <location>
        <position position="190"/>
    </location>
    <ligand>
        <name>substrate</name>
        <note>ligand shared between dimeric partners</note>
    </ligand>
</feature>
<dbReference type="GO" id="GO:0006098">
    <property type="term" value="P:pentose-phosphate shunt"/>
    <property type="evidence" value="ECO:0007669"/>
    <property type="project" value="UniProtKB-UniPathway"/>
</dbReference>
<dbReference type="EMBL" id="ASSZ01000025">
    <property type="protein sequence ID" value="EOS55443.1"/>
    <property type="molecule type" value="Genomic_DNA"/>
</dbReference>
<dbReference type="Gene3D" id="1.20.5.320">
    <property type="entry name" value="6-Phosphogluconate Dehydrogenase, domain 3"/>
    <property type="match status" value="1"/>
</dbReference>
<feature type="binding site" description="in other chain" evidence="7">
    <location>
        <begin position="185"/>
        <end position="186"/>
    </location>
    <ligand>
        <name>substrate</name>
        <note>ligand shared between dimeric partners</note>
    </ligand>
</feature>
<dbReference type="FunFam" id="3.40.50.720:FF:000007">
    <property type="entry name" value="6-phosphogluconate dehydrogenase, decarboxylating"/>
    <property type="match status" value="1"/>
</dbReference>
<comment type="similarity">
    <text evidence="1 5 9">Belongs to the 6-phosphogluconate dehydrogenase family.</text>
</comment>
<dbReference type="Pfam" id="PF00393">
    <property type="entry name" value="6PGD"/>
    <property type="match status" value="1"/>
</dbReference>
<evidence type="ECO:0000256" key="7">
    <source>
        <dbReference type="PIRSR" id="PIRSR000109-2"/>
    </source>
</evidence>
<dbReference type="SUPFAM" id="SSF51735">
    <property type="entry name" value="NAD(P)-binding Rossmann-fold domains"/>
    <property type="match status" value="1"/>
</dbReference>
<comment type="catalytic activity">
    <reaction evidence="5 9">
        <text>6-phospho-D-gluconate + NADP(+) = D-ribulose 5-phosphate + CO2 + NADPH</text>
        <dbReference type="Rhea" id="RHEA:10116"/>
        <dbReference type="ChEBI" id="CHEBI:16526"/>
        <dbReference type="ChEBI" id="CHEBI:57783"/>
        <dbReference type="ChEBI" id="CHEBI:58121"/>
        <dbReference type="ChEBI" id="CHEBI:58349"/>
        <dbReference type="ChEBI" id="CHEBI:58759"/>
        <dbReference type="EC" id="1.1.1.44"/>
    </reaction>
</comment>
<feature type="binding site" description="in other chain" evidence="7">
    <location>
        <position position="287"/>
    </location>
    <ligand>
        <name>substrate</name>
        <note>ligand shared between dimeric partners</note>
    </ligand>
</feature>
<dbReference type="UniPathway" id="UPA00115">
    <property type="reaction ID" value="UER00410"/>
</dbReference>
<dbReference type="InterPro" id="IPR013328">
    <property type="entry name" value="6PGD_dom2"/>
</dbReference>
<dbReference type="InterPro" id="IPR006114">
    <property type="entry name" value="6PGDH_C"/>
</dbReference>
<keyword evidence="4 9" id="KW-0311">Gluconate utilization</keyword>
<dbReference type="SUPFAM" id="SSF48179">
    <property type="entry name" value="6-phosphogluconate dehydrogenase C-terminal domain-like"/>
    <property type="match status" value="1"/>
</dbReference>
<dbReference type="SMART" id="SM01350">
    <property type="entry name" value="6PGD"/>
    <property type="match status" value="1"/>
</dbReference>
<evidence type="ECO:0000256" key="9">
    <source>
        <dbReference type="RuleBase" id="RU000485"/>
    </source>
</evidence>
<dbReference type="STRING" id="1235795.C812_02570"/>
<evidence type="ECO:0000256" key="2">
    <source>
        <dbReference type="ARBA" id="ARBA00011738"/>
    </source>
</evidence>
<evidence type="ECO:0000256" key="8">
    <source>
        <dbReference type="PIRSR" id="PIRSR000109-3"/>
    </source>
</evidence>
<feature type="binding site" description="in other chain" evidence="7">
    <location>
        <position position="260"/>
    </location>
    <ligand>
        <name>substrate</name>
        <note>ligand shared between dimeric partners</note>
    </ligand>
</feature>
<dbReference type="PATRIC" id="fig|1235795.3.peg.2539"/>
<dbReference type="GO" id="GO:0019521">
    <property type="term" value="P:D-gluconate metabolic process"/>
    <property type="evidence" value="ECO:0007669"/>
    <property type="project" value="UniProtKB-KW"/>
</dbReference>
<dbReference type="AlphaFoldDB" id="R9LA40"/>
<comment type="subunit">
    <text evidence="2 5">Homodimer.</text>
</comment>
<evidence type="ECO:0000256" key="1">
    <source>
        <dbReference type="ARBA" id="ARBA00008419"/>
    </source>
</evidence>
<proteinExistence type="inferred from homology"/>
<dbReference type="PROSITE" id="PS00461">
    <property type="entry name" value="6PGD"/>
    <property type="match status" value="1"/>
</dbReference>
<feature type="binding site" evidence="7">
    <location>
        <position position="452"/>
    </location>
    <ligand>
        <name>substrate</name>
        <note>ligand shared between dimeric partners</note>
    </ligand>
</feature>
<dbReference type="EC" id="1.1.1.44" evidence="5 9"/>
<comment type="caution">
    <text evidence="11">The sequence shown here is derived from an EMBL/GenBank/DDBJ whole genome shotgun (WGS) entry which is preliminary data.</text>
</comment>
<dbReference type="OrthoDB" id="9804542at2"/>
<dbReference type="NCBIfam" id="TIGR00873">
    <property type="entry name" value="gnd"/>
    <property type="match status" value="1"/>
</dbReference>
<dbReference type="InterPro" id="IPR036291">
    <property type="entry name" value="NAD(P)-bd_dom_sf"/>
</dbReference>
<comment type="function">
    <text evidence="5">Catalyzes the oxidative decarboxylation of 6-phosphogluconate to ribulose 5-phosphate and CO(2), with concomitant reduction of NADP to NADPH.</text>
</comment>
<dbReference type="PRINTS" id="PR00076">
    <property type="entry name" value="6PGDHDRGNASE"/>
</dbReference>
<dbReference type="Proteomes" id="UP000019598">
    <property type="component" value="Unassembled WGS sequence"/>
</dbReference>
<evidence type="ECO:0000313" key="12">
    <source>
        <dbReference type="Proteomes" id="UP000019598"/>
    </source>
</evidence>
<gene>
    <name evidence="11" type="ORF">C812_02570</name>
</gene>
<keyword evidence="5 9" id="KW-0570">Pentose shunt</keyword>
<feature type="binding site" evidence="8">
    <location>
        <position position="102"/>
    </location>
    <ligand>
        <name>NADP(+)</name>
        <dbReference type="ChEBI" id="CHEBI:58349"/>
    </ligand>
</feature>
<feature type="binding site" evidence="7">
    <location>
        <position position="446"/>
    </location>
    <ligand>
        <name>substrate</name>
        <note>ligand shared between dimeric partners</note>
    </ligand>
</feature>
<dbReference type="HOGENOM" id="CLU_024540_4_2_9"/>
<dbReference type="GeneID" id="43345557"/>
<evidence type="ECO:0000256" key="4">
    <source>
        <dbReference type="ARBA" id="ARBA00023064"/>
    </source>
</evidence>
<dbReference type="InterPro" id="IPR006184">
    <property type="entry name" value="6PGdom_BS"/>
</dbReference>
<accession>R9LA40</accession>
<dbReference type="NCBIfam" id="NF006765">
    <property type="entry name" value="PRK09287.1"/>
    <property type="match status" value="1"/>
</dbReference>
<feature type="binding site" evidence="8">
    <location>
        <begin position="33"/>
        <end position="35"/>
    </location>
    <ligand>
        <name>NADP(+)</name>
        <dbReference type="ChEBI" id="CHEBI:58349"/>
    </ligand>
</feature>
<comment type="pathway">
    <text evidence="5 9">Carbohydrate degradation; pentose phosphate pathway; D-ribulose 5-phosphate from D-glucose 6-phosphate (oxidative stage): step 3/3.</text>
</comment>
<reference evidence="11 12" key="1">
    <citation type="submission" date="2013-04" db="EMBL/GenBank/DDBJ databases">
        <title>The Genome Sequence of Paenibacillus barengoltzii G22.</title>
        <authorList>
            <consortium name="The Broad Institute Genomics Platform"/>
            <consortium name="The Broad Institute Genome Sequencing Center for Infectious Disease"/>
            <person name="Earl A."/>
            <person name="Xavier R."/>
            <person name="Elson C."/>
            <person name="Duck W."/>
            <person name="Walker B."/>
            <person name="Young S."/>
            <person name="Zeng Q."/>
            <person name="Gargeya S."/>
            <person name="Fitzgerald M."/>
            <person name="Haas B."/>
            <person name="Abouelleil A."/>
            <person name="Allen A.W."/>
            <person name="Alvarado L."/>
            <person name="Arachchi H.M."/>
            <person name="Berlin A.M."/>
            <person name="Chapman S.B."/>
            <person name="Gainer-Dewar J."/>
            <person name="Goldberg J."/>
            <person name="Griggs A."/>
            <person name="Gujja S."/>
            <person name="Hansen M."/>
            <person name="Howarth C."/>
            <person name="Imamovic A."/>
            <person name="Ireland A."/>
            <person name="Larimer J."/>
            <person name="McCowan C."/>
            <person name="Murphy C."/>
            <person name="Pearson M."/>
            <person name="Poon T.W."/>
            <person name="Priest M."/>
            <person name="Roberts A."/>
            <person name="Saif S."/>
            <person name="Shea T."/>
            <person name="Sisk P."/>
            <person name="Sykes S."/>
            <person name="Wortman J."/>
            <person name="Nusbaum C."/>
            <person name="Birren B."/>
        </authorList>
    </citation>
    <scope>NUCLEOTIDE SEQUENCE [LARGE SCALE GENOMIC DNA]</scope>
    <source>
        <strain evidence="11 12">G22</strain>
    </source>
</reference>
<evidence type="ECO:0000313" key="11">
    <source>
        <dbReference type="EMBL" id="EOS55443.1"/>
    </source>
</evidence>
<name>R9LA40_9BACL</name>
<dbReference type="GO" id="GO:0050661">
    <property type="term" value="F:NADP binding"/>
    <property type="evidence" value="ECO:0007669"/>
    <property type="project" value="InterPro"/>
</dbReference>
<keyword evidence="3 5" id="KW-0560">Oxidoreductase</keyword>
<dbReference type="FunFam" id="1.20.5.320:FF:000001">
    <property type="entry name" value="6-phosphogluconate dehydrogenase, decarboxylating"/>
    <property type="match status" value="1"/>
</dbReference>
<feature type="active site" description="Proton acceptor" evidence="6">
    <location>
        <position position="182"/>
    </location>
</feature>
<feature type="domain" description="6-phosphogluconate dehydrogenase C-terminal" evidence="10">
    <location>
        <begin position="178"/>
        <end position="468"/>
    </location>
</feature>
<dbReference type="InterPro" id="IPR006113">
    <property type="entry name" value="6PGDH_Gnd/GntZ"/>
</dbReference>
<evidence type="ECO:0000256" key="5">
    <source>
        <dbReference type="PIRNR" id="PIRNR000109"/>
    </source>
</evidence>
<dbReference type="Pfam" id="PF03446">
    <property type="entry name" value="NAD_binding_2"/>
    <property type="match status" value="1"/>
</dbReference>
<dbReference type="RefSeq" id="WP_016313025.1">
    <property type="nucleotide sequence ID" value="NZ_KE159653.1"/>
</dbReference>
<dbReference type="GO" id="GO:0004616">
    <property type="term" value="F:phosphogluconate dehydrogenase (decarboxylating) activity"/>
    <property type="evidence" value="ECO:0007669"/>
    <property type="project" value="UniProtKB-EC"/>
</dbReference>
<organism evidence="11 12">
    <name type="scientific">Paenibacillus barengoltzii G22</name>
    <dbReference type="NCBI Taxonomy" id="1235795"/>
    <lineage>
        <taxon>Bacteria</taxon>
        <taxon>Bacillati</taxon>
        <taxon>Bacillota</taxon>
        <taxon>Bacilli</taxon>
        <taxon>Bacillales</taxon>
        <taxon>Paenibacillaceae</taxon>
        <taxon>Paenibacillus</taxon>
    </lineage>
</organism>
<dbReference type="Gene3D" id="1.10.1040.10">
    <property type="entry name" value="N-(1-d-carboxylethyl)-l-norvaline Dehydrogenase, domain 2"/>
    <property type="match status" value="1"/>
</dbReference>
<feature type="binding site" description="in other chain" evidence="7">
    <location>
        <position position="102"/>
    </location>
    <ligand>
        <name>substrate</name>
        <note>ligand shared between dimeric partners</note>
    </ligand>
</feature>
<feature type="binding site" description="in other chain" evidence="7">
    <location>
        <begin position="128"/>
        <end position="130"/>
    </location>
    <ligand>
        <name>substrate</name>
        <note>ligand shared between dimeric partners</note>
    </ligand>
</feature>
<dbReference type="FunFam" id="1.10.1040.10:FF:000002">
    <property type="entry name" value="6-phosphogluconate dehydrogenase, decarboxylating"/>
    <property type="match status" value="1"/>
</dbReference>
<evidence type="ECO:0000259" key="10">
    <source>
        <dbReference type="SMART" id="SM01350"/>
    </source>
</evidence>
<evidence type="ECO:0000256" key="3">
    <source>
        <dbReference type="ARBA" id="ARBA00023002"/>
    </source>
</evidence>
<dbReference type="PIRSF" id="PIRSF000109">
    <property type="entry name" value="6PGD"/>
    <property type="match status" value="1"/>
</dbReference>
<dbReference type="PANTHER" id="PTHR11811">
    <property type="entry name" value="6-PHOSPHOGLUCONATE DEHYDROGENASE"/>
    <property type="match status" value="1"/>
</dbReference>
<feature type="active site" description="Proton donor" evidence="6">
    <location>
        <position position="189"/>
    </location>
</feature>
<feature type="binding site" evidence="8">
    <location>
        <begin position="10"/>
        <end position="15"/>
    </location>
    <ligand>
        <name>NADP(+)</name>
        <dbReference type="ChEBI" id="CHEBI:58349"/>
    </ligand>
</feature>
<protein>
    <recommendedName>
        <fullName evidence="5 9">6-phosphogluconate dehydrogenase, decarboxylating</fullName>
        <ecNumber evidence="5 9">1.1.1.44</ecNumber>
    </recommendedName>
</protein>
<keyword evidence="5 9" id="KW-0521">NADP</keyword>
<evidence type="ECO:0000256" key="6">
    <source>
        <dbReference type="PIRSR" id="PIRSR000109-1"/>
    </source>
</evidence>
<dbReference type="InterPro" id="IPR006115">
    <property type="entry name" value="6PGDH_NADP-bd"/>
</dbReference>
<sequence length="470" mass="51873">MKKQQIGVIGLAVMGKNLALNIESKGFSVALYNRSPEKTKELLEEAPGKNFVGTYSIEEFVQSLETPRKILIMVKAGKPTDDTINQLVPYLEKGDILIDGGNAHFPDTQRRNKLLEAQGIRFIGAGVSGGEEGALKGPAIMPGGQRDAYELVEPILTAISAKVNGDPCSTYIGPDGAGHYVKMVHNGIEYGDMQLIGEAYHLLKDVLGLSVDELHKIFTEWNNGELDSYLIEITADIFGKKDPATGKPMVDVILDSAGQKGTGKWTSQSALDLGVPLSIITESVFARFISAMKSERVAASKRLNGPATQPYDGDKEAFIEAVRKALYASKIASYAQGFAQMRLASEEYGWDLNYGAIAMIFRGGCIIRARFLQNIKDAYDRDPNLKNLLLDDYFKNVVENYQDAWRQVVATAVTRGIPVPAFSSALAYYDSYRSERLPANLLQAQRDYFGAHTFERVDQEGTFHFQWLDK</sequence>
<feature type="binding site" evidence="8">
    <location>
        <begin position="74"/>
        <end position="76"/>
    </location>
    <ligand>
        <name>NADP(+)</name>
        <dbReference type="ChEBI" id="CHEBI:58349"/>
    </ligand>
</feature>